<feature type="region of interest" description="Disordered" evidence="1">
    <location>
        <begin position="65"/>
        <end position="86"/>
    </location>
</feature>
<name>A0A1G8HPY6_9RHOB</name>
<protein>
    <submittedName>
        <fullName evidence="2">Uncharacterized protein</fullName>
    </submittedName>
</protein>
<dbReference type="EMBL" id="FNEB01000001">
    <property type="protein sequence ID" value="SDI08727.1"/>
    <property type="molecule type" value="Genomic_DNA"/>
</dbReference>
<feature type="region of interest" description="Disordered" evidence="1">
    <location>
        <begin position="1"/>
        <end position="32"/>
    </location>
</feature>
<organism evidence="2 3">
    <name type="scientific">Lutimaribacter saemankumensis</name>
    <dbReference type="NCBI Taxonomy" id="490829"/>
    <lineage>
        <taxon>Bacteria</taxon>
        <taxon>Pseudomonadati</taxon>
        <taxon>Pseudomonadota</taxon>
        <taxon>Alphaproteobacteria</taxon>
        <taxon>Rhodobacterales</taxon>
        <taxon>Roseobacteraceae</taxon>
        <taxon>Lutimaribacter</taxon>
    </lineage>
</organism>
<dbReference type="RefSeq" id="WP_139170461.1">
    <property type="nucleotide sequence ID" value="NZ_FNEB01000001.1"/>
</dbReference>
<sequence>MSPTDQHIPTGFQPVARHDPLAPQPSAGKMAGQTLACAKVTKVQRAALDAVIREDVLPGLLNRMRAADLPGERVSSPSAPHRTDIS</sequence>
<keyword evidence="3" id="KW-1185">Reference proteome</keyword>
<evidence type="ECO:0000313" key="3">
    <source>
        <dbReference type="Proteomes" id="UP000199340"/>
    </source>
</evidence>
<dbReference type="Proteomes" id="UP000199340">
    <property type="component" value="Unassembled WGS sequence"/>
</dbReference>
<gene>
    <name evidence="2" type="ORF">SAMN05421850_101604</name>
</gene>
<evidence type="ECO:0000256" key="1">
    <source>
        <dbReference type="SAM" id="MobiDB-lite"/>
    </source>
</evidence>
<accession>A0A1G8HPY6</accession>
<reference evidence="2 3" key="1">
    <citation type="submission" date="2016-10" db="EMBL/GenBank/DDBJ databases">
        <authorList>
            <person name="de Groot N.N."/>
        </authorList>
    </citation>
    <scope>NUCLEOTIDE SEQUENCE [LARGE SCALE GENOMIC DNA]</scope>
    <source>
        <strain evidence="2 3">DSM 28010</strain>
    </source>
</reference>
<proteinExistence type="predicted"/>
<evidence type="ECO:0000313" key="2">
    <source>
        <dbReference type="EMBL" id="SDI08727.1"/>
    </source>
</evidence>
<dbReference type="AlphaFoldDB" id="A0A1G8HPY6"/>